<dbReference type="InterPro" id="IPR036235">
    <property type="entry name" value="Ribosomal_bL12_oligo_N_sf"/>
</dbReference>
<comment type="similarity">
    <text evidence="1 4">Belongs to the bacterial ribosomal protein bL12 family.</text>
</comment>
<dbReference type="Gene3D" id="1.20.5.710">
    <property type="entry name" value="Single helix bin"/>
    <property type="match status" value="1"/>
</dbReference>
<dbReference type="InterPro" id="IPR008932">
    <property type="entry name" value="Ribosomal_bL12_oligo"/>
</dbReference>
<comment type="caution">
    <text evidence="7">The sequence shown here is derived from an EMBL/GenBank/DDBJ whole genome shotgun (WGS) entry which is preliminary data.</text>
</comment>
<dbReference type="InterPro" id="IPR014719">
    <property type="entry name" value="Ribosomal_bL12_C/ClpS-like"/>
</dbReference>
<dbReference type="InterPro" id="IPR000206">
    <property type="entry name" value="Ribosomal_bL12"/>
</dbReference>
<dbReference type="NCBIfam" id="TIGR00855">
    <property type="entry name" value="L12"/>
    <property type="match status" value="1"/>
</dbReference>
<reference evidence="7 8" key="1">
    <citation type="submission" date="2022-04" db="EMBL/GenBank/DDBJ databases">
        <title>Positive selection, recombination, and allopatry shape intraspecific diversity of widespread and dominant cyanobacteria.</title>
        <authorList>
            <person name="Wei J."/>
            <person name="Shu W."/>
            <person name="Hu C."/>
        </authorList>
    </citation>
    <scope>NUCLEOTIDE SEQUENCE [LARGE SCALE GENOMIC DNA]</scope>
    <source>
        <strain evidence="7 8">GB2-A5</strain>
    </source>
</reference>
<gene>
    <name evidence="4 7" type="primary">rplL</name>
    <name evidence="4" type="synonym">rpl12</name>
    <name evidence="7" type="ORF">NDI37_19520</name>
</gene>
<dbReference type="InterPro" id="IPR013823">
    <property type="entry name" value="Ribosomal_bL12_C"/>
</dbReference>
<dbReference type="EMBL" id="JAMPKK010000048">
    <property type="protein sequence ID" value="MEP0866649.1"/>
    <property type="molecule type" value="Genomic_DNA"/>
</dbReference>
<comment type="subunit">
    <text evidence="4">Homodimer. Part of the ribosomal stalk of the 50S ribosomal subunit. Forms a multimeric L10(L12)X complex, where L10 forms an elongated spine to which 2 to 4 L12 dimers bind in a sequential fashion. Binds GTP-bound translation factors.</text>
</comment>
<proteinExistence type="inferred from homology"/>
<sequence>MSATTDQILDQLKSLTLLEAAELVKQIEEAFGVSAAAPAGGMMMMAAPGAGGGAAAEPVEEQTAFDVILDDVPADKKIAILKVVRTITGLGLKEAKDLVESTPKPVKEGAAKEEAADIKKQLEEAGAKATVK</sequence>
<organism evidence="7 8">
    <name type="scientific">Funiculus sociatus GB2-A5</name>
    <dbReference type="NCBI Taxonomy" id="2933946"/>
    <lineage>
        <taxon>Bacteria</taxon>
        <taxon>Bacillati</taxon>
        <taxon>Cyanobacteriota</taxon>
        <taxon>Cyanophyceae</taxon>
        <taxon>Coleofasciculales</taxon>
        <taxon>Coleofasciculaceae</taxon>
        <taxon>Funiculus</taxon>
    </lineage>
</organism>
<dbReference type="SUPFAM" id="SSF48300">
    <property type="entry name" value="Ribosomal protein L7/12, oligomerisation (N-terminal) domain"/>
    <property type="match status" value="1"/>
</dbReference>
<evidence type="ECO:0000256" key="1">
    <source>
        <dbReference type="ARBA" id="ARBA00007197"/>
    </source>
</evidence>
<dbReference type="SUPFAM" id="SSF54736">
    <property type="entry name" value="ClpS-like"/>
    <property type="match status" value="1"/>
</dbReference>
<protein>
    <recommendedName>
        <fullName evidence="4">Large ribosomal subunit protein bL12</fullName>
    </recommendedName>
</protein>
<dbReference type="HAMAP" id="MF_00368">
    <property type="entry name" value="Ribosomal_bL12"/>
    <property type="match status" value="1"/>
</dbReference>
<dbReference type="GO" id="GO:0005840">
    <property type="term" value="C:ribosome"/>
    <property type="evidence" value="ECO:0007669"/>
    <property type="project" value="UniProtKB-KW"/>
</dbReference>
<evidence type="ECO:0000259" key="6">
    <source>
        <dbReference type="Pfam" id="PF16320"/>
    </source>
</evidence>
<dbReference type="Proteomes" id="UP001442494">
    <property type="component" value="Unassembled WGS sequence"/>
</dbReference>
<evidence type="ECO:0000313" key="8">
    <source>
        <dbReference type="Proteomes" id="UP001442494"/>
    </source>
</evidence>
<dbReference type="RefSeq" id="WP_190422934.1">
    <property type="nucleotide sequence ID" value="NZ_JAMPKK010000048.1"/>
</dbReference>
<keyword evidence="3 4" id="KW-0687">Ribonucleoprotein</keyword>
<name>A0ABV0JU56_9CYAN</name>
<evidence type="ECO:0000256" key="3">
    <source>
        <dbReference type="ARBA" id="ARBA00023274"/>
    </source>
</evidence>
<evidence type="ECO:0000313" key="7">
    <source>
        <dbReference type="EMBL" id="MEP0866649.1"/>
    </source>
</evidence>
<dbReference type="CDD" id="cd00387">
    <property type="entry name" value="Ribosomal_L7_L12"/>
    <property type="match status" value="1"/>
</dbReference>
<feature type="domain" description="Large ribosomal subunit protein bL12 oligomerization" evidence="6">
    <location>
        <begin position="4"/>
        <end position="53"/>
    </location>
</feature>
<accession>A0ABV0JU56</accession>
<evidence type="ECO:0000256" key="4">
    <source>
        <dbReference type="HAMAP-Rule" id="MF_00368"/>
    </source>
</evidence>
<dbReference type="PANTHER" id="PTHR45987:SF4">
    <property type="entry name" value="LARGE RIBOSOMAL SUBUNIT PROTEIN BL12M"/>
    <property type="match status" value="1"/>
</dbReference>
<keyword evidence="8" id="KW-1185">Reference proteome</keyword>
<feature type="domain" description="Large ribosomal subunit protein bL12 C-terminal" evidence="5">
    <location>
        <begin position="65"/>
        <end position="132"/>
    </location>
</feature>
<dbReference type="Pfam" id="PF16320">
    <property type="entry name" value="Ribosomal_L12_N"/>
    <property type="match status" value="1"/>
</dbReference>
<evidence type="ECO:0000256" key="2">
    <source>
        <dbReference type="ARBA" id="ARBA00022980"/>
    </source>
</evidence>
<dbReference type="PANTHER" id="PTHR45987">
    <property type="entry name" value="39S RIBOSOMAL PROTEIN L12"/>
    <property type="match status" value="1"/>
</dbReference>
<dbReference type="Gene3D" id="3.30.1390.10">
    <property type="match status" value="1"/>
</dbReference>
<comment type="function">
    <text evidence="4">Forms part of the ribosomal stalk which helps the ribosome interact with GTP-bound translation factors. Is thus essential for accurate translation.</text>
</comment>
<dbReference type="Pfam" id="PF00542">
    <property type="entry name" value="Ribosomal_L12"/>
    <property type="match status" value="1"/>
</dbReference>
<keyword evidence="2 4" id="KW-0689">Ribosomal protein</keyword>
<evidence type="ECO:0000259" key="5">
    <source>
        <dbReference type="Pfam" id="PF00542"/>
    </source>
</evidence>